<feature type="domain" description="Myotubularin phosphatase" evidence="5">
    <location>
        <begin position="944"/>
        <end position="1472"/>
    </location>
</feature>
<dbReference type="InterPro" id="IPR029021">
    <property type="entry name" value="Prot-tyrosine_phosphatase-like"/>
</dbReference>
<dbReference type="CDD" id="cd17666">
    <property type="entry name" value="PTP-MTM-like_fungal"/>
    <property type="match status" value="1"/>
</dbReference>
<feature type="active site" description="Phosphocysteine intermediate" evidence="2">
    <location>
        <position position="1223"/>
    </location>
</feature>
<dbReference type="Pfam" id="PF21098">
    <property type="entry name" value="PH-GRAM_MTMR6-like"/>
    <property type="match status" value="1"/>
</dbReference>
<dbReference type="InterPro" id="IPR030564">
    <property type="entry name" value="Myotubularin"/>
</dbReference>
<dbReference type="SUPFAM" id="SSF52799">
    <property type="entry name" value="(Phosphotyrosine protein) phosphatases II"/>
    <property type="match status" value="1"/>
</dbReference>
<dbReference type="EMBL" id="LASV01000367">
    <property type="protein sequence ID" value="KKA19233.1"/>
    <property type="molecule type" value="Genomic_DNA"/>
</dbReference>
<feature type="compositionally biased region" description="Polar residues" evidence="4">
    <location>
        <begin position="1063"/>
        <end position="1076"/>
    </location>
</feature>
<evidence type="ECO:0000313" key="7">
    <source>
        <dbReference type="Proteomes" id="UP000053958"/>
    </source>
</evidence>
<dbReference type="InterPro" id="IPR048994">
    <property type="entry name" value="PH-GRAM_MTMR6-9"/>
</dbReference>
<protein>
    <submittedName>
        <fullName evidence="6">Protein phosphatase</fullName>
    </submittedName>
</protein>
<feature type="region of interest" description="Disordered" evidence="4">
    <location>
        <begin position="186"/>
        <end position="213"/>
    </location>
</feature>
<dbReference type="PANTHER" id="PTHR10807:SF128">
    <property type="entry name" value="PHOSPHATIDYLINOSITOL-3,5-BISPHOSPHATE 3-PHOSPHATASE"/>
    <property type="match status" value="1"/>
</dbReference>
<evidence type="ECO:0000256" key="4">
    <source>
        <dbReference type="SAM" id="MobiDB-lite"/>
    </source>
</evidence>
<dbReference type="Pfam" id="PF20778">
    <property type="entry name" value="SLS1_C"/>
    <property type="match status" value="1"/>
</dbReference>
<gene>
    <name evidence="6" type="ORF">T310_6808</name>
</gene>
<comment type="similarity">
    <text evidence="1">Belongs to the protein-tyrosine phosphatase family. Non-receptor class myotubularin subfamily.</text>
</comment>
<dbReference type="SUPFAM" id="SSF50729">
    <property type="entry name" value="PH domain-like"/>
    <property type="match status" value="1"/>
</dbReference>
<dbReference type="PANTHER" id="PTHR10807">
    <property type="entry name" value="MYOTUBULARIN-RELATED"/>
    <property type="match status" value="1"/>
</dbReference>
<evidence type="ECO:0000259" key="5">
    <source>
        <dbReference type="PROSITE" id="PS51339"/>
    </source>
</evidence>
<feature type="binding site" evidence="3">
    <location>
        <begin position="1223"/>
        <end position="1229"/>
    </location>
    <ligand>
        <name>substrate</name>
    </ligand>
</feature>
<reference evidence="6 7" key="1">
    <citation type="submission" date="2015-04" db="EMBL/GenBank/DDBJ databases">
        <authorList>
            <person name="Heijne W.H."/>
            <person name="Fedorova N.D."/>
            <person name="Nierman W.C."/>
            <person name="Vollebregt A.W."/>
            <person name="Zhao Z."/>
            <person name="Wu L."/>
            <person name="Kumar M."/>
            <person name="Stam H."/>
            <person name="van den Berg M.A."/>
            <person name="Pel H.J."/>
        </authorList>
    </citation>
    <scope>NUCLEOTIDE SEQUENCE [LARGE SCALE GENOMIC DNA]</scope>
    <source>
        <strain evidence="6 7">CBS 393.64</strain>
    </source>
</reference>
<comment type="caution">
    <text evidence="6">The sequence shown here is derived from an EMBL/GenBank/DDBJ whole genome shotgun (WGS) entry which is preliminary data.</text>
</comment>
<dbReference type="PROSITE" id="PS00383">
    <property type="entry name" value="TYR_PHOSPHATASE_1"/>
    <property type="match status" value="1"/>
</dbReference>
<dbReference type="OrthoDB" id="271628at2759"/>
<dbReference type="GO" id="GO:0005737">
    <property type="term" value="C:cytoplasm"/>
    <property type="evidence" value="ECO:0007669"/>
    <property type="project" value="TreeGrafter"/>
</dbReference>
<dbReference type="InterPro" id="IPR048401">
    <property type="entry name" value="SLS1_C"/>
</dbReference>
<sequence length="1562" mass="175879">MFVRSARHAVGSLRLRLATSCREALVPSVYSRRGALSHYHSAIDDDDDDIRFDTGQRSDRRRHSLYLRRPQDRSNDHKKVLDVDALGKPAEVLVVPHRKRRRQAESKVQNVADQKPKIDGLPYIMGELDSELNAPPDTDYSVHMENLRLMYQPGDKLQHEDWMKLRQKVEQSFTSDQLSEYISRFQRPSLTSQQSDQQDQTGEHGTWKPGKSFYLDMDSENQEHMSSRVARYQDLNGKKLLSERILRDCWQLGVAGEVGQLDVQLPSHAISLLLTSDRYSFEELAHSHEAKIDVSHSLNLVRITGSQSACESIRELIDDFVYRIREESIDLSFLNTLRDGNCDPSSSEFLDWVDRSYGVSCKREGRRSKGTIYYPADNKEMADRARRDLELANLTRAAAPVPFCTYVPASQEANVYAVKTEGATSWVDRRKQWFRWSVESAQGDTSDKSSPPLFEQHHSRLSSDILGLLRGTSNANTGPAEDDVEETLTATVGKCLFLRRPAMDETTVSAARLGELSLPRIFTGNIPKISRFLRLLTPFPGSDDQKLHRIRLTPSSTNSHPMPPLELEFGIRTGDDWTPSASDLVVKKVKAVVKENSIDYLLPETGLDIRFTRTIYRNLLVSPHNTPESGAEVSDGEAVLAEIQKCLEQLVVNYRTNPHVTLPPFCHLQLPKKVVEKCLPSGDRQTASTHSNSADSINGVEGSIGGEYMFPPVNHFEGTRIFLYDFLGEKLSYGYPEGGPLFPQQTTHLSLGMDVIRASRSSALDANKGLSEEEMLQKEFHSFYRTACKMAFELGRNRSVDSVTAADMERTRIAKVENVTLARRGEQVTGTLHLTPHHLIFSHTPHVSDEAQAQGTVIRPRELWITYPIISFCTFRPAPAVSRQPSSIRLRCRDFTFVCFYFASESKARDVYETLKQWTCKVGRVDKLYAFTYQPPAPERDINGWELYDARKEWARQGIGKEGSNTGWRISQINADYTFSPTYPALLPVPATISDNTINYAGRYRSRARIPVLTYLHPVNNCSITRSSQPLVGVRQNRSIQDEKLLAAIFSTSRSERPLANVASPNPEQESTNSSLEEAPAGSNPDCELTNSEEFEAEMVASARGGREEKPHIYGAQQRNLIVDARPTVNAYAMQAVGLGSENMDNYKFATKAYLGIDNIHVMRESLNKVVEALKDSDVTPLGPNRELLAKSGWLKHIAAILDGAGLIARQVGLQHSHVLIHCSDGWDRTSQLSALSQLCLDPYYRTLEGFMVLVEKDWLAFGHMFRHRSGLLNSEKWFQIENDRIGGDSNRGFGDSGGPGKALENAFLSAKGFFNRDNSSKDSLADSDGELHAYDHEGPGPRKTIPPRTAISEKEVTKVKETSPVFHQFLDATYQLLYQYPTRFEFNERFLRRLLYHLYSCQYGTFLFNSEKERVEANAKARTRSVWEYFLARREQFINPKYDPTIDDNKRGKERLIFPRTNEVRWWSEVFGRTDAEMNGPRVQGPSRSGRNTPTGRNTPVVSRVETADQSAGSGTPSNTAPTGMAAITAGLSSLGLPKKESSQESKMAGSRTGDMEVEMR</sequence>
<dbReference type="Gene3D" id="2.30.29.30">
    <property type="entry name" value="Pleckstrin-homology domain (PH domain)/Phosphotyrosine-binding domain (PTB)"/>
    <property type="match status" value="1"/>
</dbReference>
<feature type="compositionally biased region" description="Polar residues" evidence="4">
    <location>
        <begin position="1509"/>
        <end position="1523"/>
    </location>
</feature>
<dbReference type="GO" id="GO:0046856">
    <property type="term" value="P:phosphatidylinositol dephosphorylation"/>
    <property type="evidence" value="ECO:0007669"/>
    <property type="project" value="TreeGrafter"/>
</dbReference>
<dbReference type="InterPro" id="IPR010569">
    <property type="entry name" value="Myotubularin-like_Pase_dom"/>
</dbReference>
<dbReference type="STRING" id="1408163.A0A0F4YNM5"/>
<feature type="region of interest" description="Disordered" evidence="4">
    <location>
        <begin position="1057"/>
        <end position="1089"/>
    </location>
</feature>
<evidence type="ECO:0000256" key="3">
    <source>
        <dbReference type="PIRSR" id="PIRSR630564-2"/>
    </source>
</evidence>
<dbReference type="GO" id="GO:0004438">
    <property type="term" value="F:phosphatidylinositol-3-phosphate phosphatase activity"/>
    <property type="evidence" value="ECO:0007669"/>
    <property type="project" value="TreeGrafter"/>
</dbReference>
<dbReference type="Pfam" id="PF06602">
    <property type="entry name" value="Myotub-related"/>
    <property type="match status" value="1"/>
</dbReference>
<dbReference type="InterPro" id="IPR048400">
    <property type="entry name" value="SLS1_N"/>
</dbReference>
<proteinExistence type="inferred from homology"/>
<dbReference type="GeneID" id="25319090"/>
<name>A0A0F4YNM5_RASE3</name>
<accession>A0A0F4YNM5</accession>
<feature type="compositionally biased region" description="Low complexity" evidence="4">
    <location>
        <begin position="191"/>
        <end position="200"/>
    </location>
</feature>
<dbReference type="Proteomes" id="UP000053958">
    <property type="component" value="Unassembled WGS sequence"/>
</dbReference>
<feature type="binding site" evidence="3">
    <location>
        <begin position="1159"/>
        <end position="1160"/>
    </location>
    <ligand>
        <name>substrate</name>
    </ligand>
</feature>
<dbReference type="RefSeq" id="XP_013325845.1">
    <property type="nucleotide sequence ID" value="XM_013470391.1"/>
</dbReference>
<evidence type="ECO:0000313" key="6">
    <source>
        <dbReference type="EMBL" id="KKA19233.1"/>
    </source>
</evidence>
<feature type="compositionally biased region" description="Polar residues" evidence="4">
    <location>
        <begin position="1487"/>
        <end position="1502"/>
    </location>
</feature>
<dbReference type="GO" id="GO:0016020">
    <property type="term" value="C:membrane"/>
    <property type="evidence" value="ECO:0007669"/>
    <property type="project" value="TreeGrafter"/>
</dbReference>
<keyword evidence="7" id="KW-1185">Reference proteome</keyword>
<evidence type="ECO:0000256" key="2">
    <source>
        <dbReference type="PIRSR" id="PIRSR630564-1"/>
    </source>
</evidence>
<feature type="region of interest" description="Disordered" evidence="4">
    <location>
        <begin position="1320"/>
        <end position="1348"/>
    </location>
</feature>
<dbReference type="InterPro" id="IPR011993">
    <property type="entry name" value="PH-like_dom_sf"/>
</dbReference>
<feature type="region of interest" description="Disordered" evidence="4">
    <location>
        <begin position="1478"/>
        <end position="1562"/>
    </location>
</feature>
<organism evidence="6 7">
    <name type="scientific">Rasamsonia emersonii (strain ATCC 16479 / CBS 393.64 / IMI 116815)</name>
    <dbReference type="NCBI Taxonomy" id="1408163"/>
    <lineage>
        <taxon>Eukaryota</taxon>
        <taxon>Fungi</taxon>
        <taxon>Dikarya</taxon>
        <taxon>Ascomycota</taxon>
        <taxon>Pezizomycotina</taxon>
        <taxon>Eurotiomycetes</taxon>
        <taxon>Eurotiomycetidae</taxon>
        <taxon>Eurotiales</taxon>
        <taxon>Trichocomaceae</taxon>
        <taxon>Rasamsonia</taxon>
    </lineage>
</organism>
<feature type="compositionally biased region" description="Basic and acidic residues" evidence="4">
    <location>
        <begin position="1320"/>
        <end position="1341"/>
    </location>
</feature>
<evidence type="ECO:0000256" key="1">
    <source>
        <dbReference type="ARBA" id="ARBA00007471"/>
    </source>
</evidence>
<dbReference type="Pfam" id="PF20776">
    <property type="entry name" value="SLS1_N"/>
    <property type="match status" value="1"/>
</dbReference>
<dbReference type="PROSITE" id="PS51339">
    <property type="entry name" value="PPASE_MYOTUBULARIN"/>
    <property type="match status" value="1"/>
</dbReference>
<dbReference type="InterPro" id="IPR016130">
    <property type="entry name" value="Tyr_Pase_AS"/>
</dbReference>